<dbReference type="EMBL" id="SJPY01000007">
    <property type="protein sequence ID" value="TWU37674.1"/>
    <property type="molecule type" value="Genomic_DNA"/>
</dbReference>
<sequence length="290" mass="31982">MQNKSGLPAAAVIADPSPNGSDRAKEEAVKLINDLQDISFVEIGLVVLTAWLVIHLTRKLLPLLAERGPSQFRLYLLNTVPIVRLLALTFAILWVIPIVFNVTFENFLVIAGGASVAIGFAFKDYVSALIAGIIAVIERPYRPGDWVEIDGDYGEVTGVGMRSLTLRTASDDLITVPHTRIWDQNISNSNNGKRTLMCVTDFYVASKQDHAAIRSLLRDVAMTSGYLQYEMPVLVMLSNEPWGTHYKVKAYPFDLRDQFAFISDVTVRGKEALSKHGIEEITVPLCSSSG</sequence>
<dbReference type="Pfam" id="PF00924">
    <property type="entry name" value="MS_channel_2nd"/>
    <property type="match status" value="1"/>
</dbReference>
<gene>
    <name evidence="8" type="primary">mscS_2</name>
    <name evidence="8" type="ORF">Q31b_44620</name>
</gene>
<comment type="caution">
    <text evidence="8">The sequence shown here is derived from an EMBL/GenBank/DDBJ whole genome shotgun (WGS) entry which is preliminary data.</text>
</comment>
<feature type="transmembrane region" description="Helical" evidence="6">
    <location>
        <begin position="75"/>
        <end position="96"/>
    </location>
</feature>
<dbReference type="InterPro" id="IPR006685">
    <property type="entry name" value="MscS_channel_2nd"/>
</dbReference>
<comment type="subcellular location">
    <subcellularLocation>
        <location evidence="1">Membrane</location>
    </subcellularLocation>
</comment>
<dbReference type="AlphaFoldDB" id="A0A5C6DNB7"/>
<dbReference type="OrthoDB" id="9775207at2"/>
<dbReference type="InterPro" id="IPR010920">
    <property type="entry name" value="LSM_dom_sf"/>
</dbReference>
<protein>
    <submittedName>
        <fullName evidence="8">Small-conductance mechanosensitive channel</fullName>
    </submittedName>
</protein>
<name>A0A5C6DNB7_9BACT</name>
<evidence type="ECO:0000256" key="5">
    <source>
        <dbReference type="SAM" id="MobiDB-lite"/>
    </source>
</evidence>
<feature type="transmembrane region" description="Helical" evidence="6">
    <location>
        <begin position="108"/>
        <end position="137"/>
    </location>
</feature>
<dbReference type="PANTHER" id="PTHR30221">
    <property type="entry name" value="SMALL-CONDUCTANCE MECHANOSENSITIVE CHANNEL"/>
    <property type="match status" value="1"/>
</dbReference>
<dbReference type="InterPro" id="IPR023408">
    <property type="entry name" value="MscS_beta-dom_sf"/>
</dbReference>
<keyword evidence="4 6" id="KW-0472">Membrane</keyword>
<evidence type="ECO:0000313" key="9">
    <source>
        <dbReference type="Proteomes" id="UP000315471"/>
    </source>
</evidence>
<dbReference type="GO" id="GO:0008381">
    <property type="term" value="F:mechanosensitive monoatomic ion channel activity"/>
    <property type="evidence" value="ECO:0007669"/>
    <property type="project" value="InterPro"/>
</dbReference>
<dbReference type="InterPro" id="IPR045275">
    <property type="entry name" value="MscS_archaea/bacteria_type"/>
</dbReference>
<accession>A0A5C6DNB7</accession>
<evidence type="ECO:0000256" key="3">
    <source>
        <dbReference type="ARBA" id="ARBA00022989"/>
    </source>
</evidence>
<dbReference type="Gene3D" id="1.10.287.1260">
    <property type="match status" value="1"/>
</dbReference>
<feature type="region of interest" description="Disordered" evidence="5">
    <location>
        <begin position="1"/>
        <end position="21"/>
    </location>
</feature>
<proteinExistence type="predicted"/>
<evidence type="ECO:0000259" key="7">
    <source>
        <dbReference type="Pfam" id="PF00924"/>
    </source>
</evidence>
<keyword evidence="3 6" id="KW-1133">Transmembrane helix</keyword>
<dbReference type="RefSeq" id="WP_146601632.1">
    <property type="nucleotide sequence ID" value="NZ_SJPY01000007.1"/>
</dbReference>
<keyword evidence="2 6" id="KW-0812">Transmembrane</keyword>
<evidence type="ECO:0000256" key="1">
    <source>
        <dbReference type="ARBA" id="ARBA00004370"/>
    </source>
</evidence>
<dbReference type="Gene3D" id="2.30.30.60">
    <property type="match status" value="1"/>
</dbReference>
<organism evidence="8 9">
    <name type="scientific">Novipirellula aureliae</name>
    <dbReference type="NCBI Taxonomy" id="2527966"/>
    <lineage>
        <taxon>Bacteria</taxon>
        <taxon>Pseudomonadati</taxon>
        <taxon>Planctomycetota</taxon>
        <taxon>Planctomycetia</taxon>
        <taxon>Pirellulales</taxon>
        <taxon>Pirellulaceae</taxon>
        <taxon>Novipirellula</taxon>
    </lineage>
</organism>
<dbReference type="Proteomes" id="UP000315471">
    <property type="component" value="Unassembled WGS sequence"/>
</dbReference>
<evidence type="ECO:0000256" key="6">
    <source>
        <dbReference type="SAM" id="Phobius"/>
    </source>
</evidence>
<dbReference type="PANTHER" id="PTHR30221:SF1">
    <property type="entry name" value="SMALL-CONDUCTANCE MECHANOSENSITIVE CHANNEL"/>
    <property type="match status" value="1"/>
</dbReference>
<feature type="transmembrane region" description="Helical" evidence="6">
    <location>
        <begin position="38"/>
        <end position="54"/>
    </location>
</feature>
<dbReference type="GO" id="GO:0016020">
    <property type="term" value="C:membrane"/>
    <property type="evidence" value="ECO:0007669"/>
    <property type="project" value="UniProtKB-SubCell"/>
</dbReference>
<feature type="domain" description="Mechanosensitive ion channel MscS" evidence="7">
    <location>
        <begin position="124"/>
        <end position="190"/>
    </location>
</feature>
<evidence type="ECO:0000256" key="2">
    <source>
        <dbReference type="ARBA" id="ARBA00022692"/>
    </source>
</evidence>
<evidence type="ECO:0000313" key="8">
    <source>
        <dbReference type="EMBL" id="TWU37674.1"/>
    </source>
</evidence>
<evidence type="ECO:0000256" key="4">
    <source>
        <dbReference type="ARBA" id="ARBA00023136"/>
    </source>
</evidence>
<dbReference type="SUPFAM" id="SSF50182">
    <property type="entry name" value="Sm-like ribonucleoproteins"/>
    <property type="match status" value="1"/>
</dbReference>
<keyword evidence="9" id="KW-1185">Reference proteome</keyword>
<reference evidence="8 9" key="1">
    <citation type="submission" date="2019-02" db="EMBL/GenBank/DDBJ databases">
        <title>Deep-cultivation of Planctomycetes and their phenomic and genomic characterization uncovers novel biology.</title>
        <authorList>
            <person name="Wiegand S."/>
            <person name="Jogler M."/>
            <person name="Boedeker C."/>
            <person name="Pinto D."/>
            <person name="Vollmers J."/>
            <person name="Rivas-Marin E."/>
            <person name="Kohn T."/>
            <person name="Peeters S.H."/>
            <person name="Heuer A."/>
            <person name="Rast P."/>
            <person name="Oberbeckmann S."/>
            <person name="Bunk B."/>
            <person name="Jeske O."/>
            <person name="Meyerdierks A."/>
            <person name="Storesund J.E."/>
            <person name="Kallscheuer N."/>
            <person name="Luecker S."/>
            <person name="Lage O.M."/>
            <person name="Pohl T."/>
            <person name="Merkel B.J."/>
            <person name="Hornburger P."/>
            <person name="Mueller R.-W."/>
            <person name="Bruemmer F."/>
            <person name="Labrenz M."/>
            <person name="Spormann A.M."/>
            <person name="Op Den Camp H."/>
            <person name="Overmann J."/>
            <person name="Amann R."/>
            <person name="Jetten M.S.M."/>
            <person name="Mascher T."/>
            <person name="Medema M.H."/>
            <person name="Devos D.P."/>
            <person name="Kaster A.-K."/>
            <person name="Ovreas L."/>
            <person name="Rohde M."/>
            <person name="Galperin M.Y."/>
            <person name="Jogler C."/>
        </authorList>
    </citation>
    <scope>NUCLEOTIDE SEQUENCE [LARGE SCALE GENOMIC DNA]</scope>
    <source>
        <strain evidence="8 9">Q31b</strain>
    </source>
</reference>